<gene>
    <name evidence="1" type="ORF">Q664_04305</name>
</gene>
<name>A0A084T0B9_9BACT</name>
<reference evidence="1 2" key="1">
    <citation type="submission" date="2014-07" db="EMBL/GenBank/DDBJ databases">
        <title>Draft Genome Sequence of Gephyronic Acid Producer, Cystobacter violaceus Strain Cb vi76.</title>
        <authorList>
            <person name="Stevens D.C."/>
            <person name="Young J."/>
            <person name="Carmichael R."/>
            <person name="Tan J."/>
            <person name="Taylor R.E."/>
        </authorList>
    </citation>
    <scope>NUCLEOTIDE SEQUENCE [LARGE SCALE GENOMIC DNA]</scope>
    <source>
        <strain evidence="1 2">Cb vi76</strain>
    </source>
</reference>
<accession>A0A084T0B9</accession>
<proteinExistence type="predicted"/>
<protein>
    <submittedName>
        <fullName evidence="1">Membrane protein</fullName>
    </submittedName>
</protein>
<sequence>MATGLTDPARIKSYKFSIPFVGEMQWEPDPTQRRAAWALYVELVTRTSTQPLDLDLGLIREALNSLNGIFSTTRQILRESGPAVGAGPNTVGGVAIAVLNKGLRPFLSKWHPLLQAYETQRPPSTSPKEWEKQWDKEARLRGELEALRGDLEKYAQALAEMAGIND</sequence>
<dbReference type="AlphaFoldDB" id="A0A084T0B9"/>
<evidence type="ECO:0000313" key="1">
    <source>
        <dbReference type="EMBL" id="KFA94154.1"/>
    </source>
</evidence>
<evidence type="ECO:0000313" key="2">
    <source>
        <dbReference type="Proteomes" id="UP000028547"/>
    </source>
</evidence>
<organism evidence="1 2">
    <name type="scientific">Archangium violaceum Cb vi76</name>
    <dbReference type="NCBI Taxonomy" id="1406225"/>
    <lineage>
        <taxon>Bacteria</taxon>
        <taxon>Pseudomonadati</taxon>
        <taxon>Myxococcota</taxon>
        <taxon>Myxococcia</taxon>
        <taxon>Myxococcales</taxon>
        <taxon>Cystobacterineae</taxon>
        <taxon>Archangiaceae</taxon>
        <taxon>Archangium</taxon>
    </lineage>
</organism>
<comment type="caution">
    <text evidence="1">The sequence shown here is derived from an EMBL/GenBank/DDBJ whole genome shotgun (WGS) entry which is preliminary data.</text>
</comment>
<dbReference type="RefSeq" id="WP_043390034.1">
    <property type="nucleotide sequence ID" value="NZ_JPMI01000025.1"/>
</dbReference>
<dbReference type="Proteomes" id="UP000028547">
    <property type="component" value="Unassembled WGS sequence"/>
</dbReference>
<dbReference type="EMBL" id="JPMI01000025">
    <property type="protein sequence ID" value="KFA94154.1"/>
    <property type="molecule type" value="Genomic_DNA"/>
</dbReference>